<name>A0A1X6WKD9_9ENTE</name>
<sequence length="465" mass="52464">MKKTPRFCTTILVGKNASMDGSTIIARNEDGSDSANPQKFVVIMPEHQPTTYISKVNQVTVPLPETGLSYTSTPDVDDSYGTFAGAGINSLNVAMTATETSTTNSRILGIDPLVETGLGEADFVTIVLPYIQSAKEGVLRLGKLLENYGTYESNGIAFSDKNDIWYLETIGGHHWAAIKIPDDAYVIAPNQFNIDQFDFNSEDTLYSEGLAELIKTHHLNPDYEGTNLRHIFGSRTIKDTQYNTPRAWFVQNYFNPEIIQDIESFDLPFTIRPSRKISIEDIKWCLSSHYENTQFDPYVENDVSKKYRSIGLNRNLEVHLLQIRNHVPDNIAGIHWLAFGPNTFNAIVPFYANITDTPTSFKETTSHYQPQSIYWLNRTIALLGDTNFDLYSSLHENFEQDIMAQCRSIQLKTDQKIMANEITIKNLETANAQMAELYLERATELLGDMVNTGSKKMTLKFNLAD</sequence>
<evidence type="ECO:0000256" key="3">
    <source>
        <dbReference type="ARBA" id="ARBA00022670"/>
    </source>
</evidence>
<evidence type="ECO:0000256" key="2">
    <source>
        <dbReference type="ARBA" id="ARBA00007225"/>
    </source>
</evidence>
<comment type="catalytic activity">
    <reaction evidence="1">
        <text>an L-aminoacyl-L-amino acid + H2O = 2 an L-alpha-amino acid</text>
        <dbReference type="Rhea" id="RHEA:48940"/>
        <dbReference type="ChEBI" id="CHEBI:15377"/>
        <dbReference type="ChEBI" id="CHEBI:59869"/>
        <dbReference type="ChEBI" id="CHEBI:77460"/>
        <dbReference type="EC" id="3.4.13.19"/>
    </reaction>
</comment>
<gene>
    <name evidence="7" type="ORF">FM121_01765</name>
</gene>
<evidence type="ECO:0000256" key="1">
    <source>
        <dbReference type="ARBA" id="ARBA00001670"/>
    </source>
</evidence>
<dbReference type="PANTHER" id="PTHR12994:SF17">
    <property type="entry name" value="LD30995P"/>
    <property type="match status" value="1"/>
</dbReference>
<dbReference type="GO" id="GO:0070004">
    <property type="term" value="F:cysteine-type exopeptidase activity"/>
    <property type="evidence" value="ECO:0007669"/>
    <property type="project" value="InterPro"/>
</dbReference>
<dbReference type="OrthoDB" id="9764088at2"/>
<keyword evidence="8" id="KW-1185">Reference proteome</keyword>
<dbReference type="NCBIfam" id="NF033678">
    <property type="entry name" value="C69_fam_dipept"/>
    <property type="match status" value="1"/>
</dbReference>
<dbReference type="GO" id="GO:0016805">
    <property type="term" value="F:dipeptidase activity"/>
    <property type="evidence" value="ECO:0007669"/>
    <property type="project" value="UniProtKB-KW"/>
</dbReference>
<evidence type="ECO:0000256" key="4">
    <source>
        <dbReference type="ARBA" id="ARBA00022801"/>
    </source>
</evidence>
<dbReference type="Pfam" id="PF03577">
    <property type="entry name" value="Peptidase_C69"/>
    <property type="match status" value="1"/>
</dbReference>
<keyword evidence="4 6" id="KW-0378">Hydrolase</keyword>
<dbReference type="RefSeq" id="WP_086950435.1">
    <property type="nucleotide sequence ID" value="NZ_FWFD01000003.1"/>
</dbReference>
<evidence type="ECO:0000313" key="7">
    <source>
        <dbReference type="EMBL" id="SLM84791.1"/>
    </source>
</evidence>
<comment type="similarity">
    <text evidence="2 6">Belongs to the peptidase C69 family.</text>
</comment>
<evidence type="ECO:0000313" key="8">
    <source>
        <dbReference type="Proteomes" id="UP000195918"/>
    </source>
</evidence>
<keyword evidence="5 6" id="KW-0224">Dipeptidase</keyword>
<dbReference type="GO" id="GO:0006508">
    <property type="term" value="P:proteolysis"/>
    <property type="evidence" value="ECO:0007669"/>
    <property type="project" value="UniProtKB-KW"/>
</dbReference>
<dbReference type="Gene3D" id="3.60.60.10">
    <property type="entry name" value="Penicillin V Acylase, Chain A"/>
    <property type="match status" value="1"/>
</dbReference>
<evidence type="ECO:0000256" key="5">
    <source>
        <dbReference type="ARBA" id="ARBA00022997"/>
    </source>
</evidence>
<dbReference type="PANTHER" id="PTHR12994">
    <property type="entry name" value="SECERNIN"/>
    <property type="match status" value="1"/>
</dbReference>
<keyword evidence="3 6" id="KW-0645">Protease</keyword>
<dbReference type="EMBL" id="FWFD01000003">
    <property type="protein sequence ID" value="SLM84791.1"/>
    <property type="molecule type" value="Genomic_DNA"/>
</dbReference>
<accession>A0A1X6WKD9</accession>
<dbReference type="InterPro" id="IPR005322">
    <property type="entry name" value="Peptidase_C69"/>
</dbReference>
<dbReference type="InterPro" id="IPR047804">
    <property type="entry name" value="C69_dipept_A-like"/>
</dbReference>
<organism evidence="7 8">
    <name type="scientific">Vagococcus fluvialis bH819</name>
    <dbReference type="NCBI Taxonomy" id="1255619"/>
    <lineage>
        <taxon>Bacteria</taxon>
        <taxon>Bacillati</taxon>
        <taxon>Bacillota</taxon>
        <taxon>Bacilli</taxon>
        <taxon>Lactobacillales</taxon>
        <taxon>Enterococcaceae</taxon>
        <taxon>Vagococcus</taxon>
    </lineage>
</organism>
<proteinExistence type="inferred from homology"/>
<protein>
    <recommendedName>
        <fullName evidence="6">Dipeptidase</fullName>
        <ecNumber evidence="6">3.4.-.-</ecNumber>
    </recommendedName>
</protein>
<dbReference type="Proteomes" id="UP000195918">
    <property type="component" value="Unassembled WGS sequence"/>
</dbReference>
<dbReference type="AlphaFoldDB" id="A0A1X6WKD9"/>
<reference evidence="8" key="1">
    <citation type="submission" date="2017-02" db="EMBL/GenBank/DDBJ databases">
        <authorList>
            <person name="Dridi B."/>
        </authorList>
    </citation>
    <scope>NUCLEOTIDE SEQUENCE [LARGE SCALE GENOMIC DNA]</scope>
    <source>
        <strain evidence="8">bH819</strain>
    </source>
</reference>
<evidence type="ECO:0000256" key="6">
    <source>
        <dbReference type="RuleBase" id="RU364089"/>
    </source>
</evidence>
<dbReference type="EC" id="3.4.-.-" evidence="6"/>